<feature type="non-terminal residue" evidence="2">
    <location>
        <position position="253"/>
    </location>
</feature>
<evidence type="ECO:0000313" key="3">
    <source>
        <dbReference type="Proteomes" id="UP000324897"/>
    </source>
</evidence>
<keyword evidence="3" id="KW-1185">Reference proteome</keyword>
<feature type="region of interest" description="Disordered" evidence="1">
    <location>
        <begin position="45"/>
        <end position="86"/>
    </location>
</feature>
<organism evidence="2 3">
    <name type="scientific">Eragrostis curvula</name>
    <name type="common">weeping love grass</name>
    <dbReference type="NCBI Taxonomy" id="38414"/>
    <lineage>
        <taxon>Eukaryota</taxon>
        <taxon>Viridiplantae</taxon>
        <taxon>Streptophyta</taxon>
        <taxon>Embryophyta</taxon>
        <taxon>Tracheophyta</taxon>
        <taxon>Spermatophyta</taxon>
        <taxon>Magnoliopsida</taxon>
        <taxon>Liliopsida</taxon>
        <taxon>Poales</taxon>
        <taxon>Poaceae</taxon>
        <taxon>PACMAD clade</taxon>
        <taxon>Chloridoideae</taxon>
        <taxon>Eragrostideae</taxon>
        <taxon>Eragrostidinae</taxon>
        <taxon>Eragrostis</taxon>
    </lineage>
</organism>
<dbReference type="EMBL" id="RWGY01000004">
    <property type="protein sequence ID" value="TVU48163.1"/>
    <property type="molecule type" value="Genomic_DNA"/>
</dbReference>
<feature type="non-terminal residue" evidence="2">
    <location>
        <position position="1"/>
    </location>
</feature>
<evidence type="ECO:0000256" key="1">
    <source>
        <dbReference type="SAM" id="MobiDB-lite"/>
    </source>
</evidence>
<name>A0A5J9WJB9_9POAL</name>
<dbReference type="Proteomes" id="UP000324897">
    <property type="component" value="Chromosome 5"/>
</dbReference>
<feature type="compositionally biased region" description="Low complexity" evidence="1">
    <location>
        <begin position="45"/>
        <end position="58"/>
    </location>
</feature>
<protein>
    <submittedName>
        <fullName evidence="2">Uncharacterized protein</fullName>
    </submittedName>
</protein>
<reference evidence="2 3" key="1">
    <citation type="journal article" date="2019" name="Sci. Rep.">
        <title>A high-quality genome of Eragrostis curvula grass provides insights into Poaceae evolution and supports new strategies to enhance forage quality.</title>
        <authorList>
            <person name="Carballo J."/>
            <person name="Santos B.A.C.M."/>
            <person name="Zappacosta D."/>
            <person name="Garbus I."/>
            <person name="Selva J.P."/>
            <person name="Gallo C.A."/>
            <person name="Diaz A."/>
            <person name="Albertini E."/>
            <person name="Caccamo M."/>
            <person name="Echenique V."/>
        </authorList>
    </citation>
    <scope>NUCLEOTIDE SEQUENCE [LARGE SCALE GENOMIC DNA]</scope>
    <source>
        <strain evidence="3">cv. Victoria</strain>
        <tissue evidence="2">Leaf</tissue>
    </source>
</reference>
<sequence>YPPLALIGSSVPLRSRRSPHARIREAATAFLKIVLSTLRARSRHPYAAAASPTALPASRSDRLSSDPLPFSSPRHRKPADNPAPPCPRLCRSPATSSLPSTHCCTVHINGSEYFDGRSATFRVCSSSGWRMSHESHPSEPLTPAPRGQRMSHLRLRFFWQSKVPNRAQENTVGEASTVDKRKHTSTVNEKVLTCCLISYLRMVPEHRQPSAWCLDYEVTQCDTFSSRSTKLKRTTLNFTRHFSVWDARSFKEE</sequence>
<comment type="caution">
    <text evidence="2">The sequence shown here is derived from an EMBL/GenBank/DDBJ whole genome shotgun (WGS) entry which is preliminary data.</text>
</comment>
<evidence type="ECO:0000313" key="2">
    <source>
        <dbReference type="EMBL" id="TVU48163.1"/>
    </source>
</evidence>
<accession>A0A5J9WJB9</accession>
<gene>
    <name evidence="2" type="ORF">EJB05_07789</name>
</gene>
<proteinExistence type="predicted"/>
<dbReference type="Gramene" id="TVU48163">
    <property type="protein sequence ID" value="TVU48163"/>
    <property type="gene ID" value="EJB05_07789"/>
</dbReference>
<dbReference type="AlphaFoldDB" id="A0A5J9WJB9"/>